<dbReference type="GO" id="GO:0003677">
    <property type="term" value="F:DNA binding"/>
    <property type="evidence" value="ECO:0007669"/>
    <property type="project" value="InterPro"/>
</dbReference>
<evidence type="ECO:0000313" key="5">
    <source>
        <dbReference type="Proteomes" id="UP000000271"/>
    </source>
</evidence>
<dbReference type="InterPro" id="IPR000792">
    <property type="entry name" value="Tscrpt_reg_LuxR_C"/>
</dbReference>
<protein>
    <submittedName>
        <fullName evidence="4">Transcriptional regulator, LuxR family</fullName>
    </submittedName>
</protein>
<organism evidence="4 5">
    <name type="scientific">Bacillus selenitireducens (strain ATCC 700615 / DSM 15326 / MLS10)</name>
    <dbReference type="NCBI Taxonomy" id="439292"/>
    <lineage>
        <taxon>Bacteria</taxon>
        <taxon>Bacillati</taxon>
        <taxon>Bacillota</taxon>
        <taxon>Bacilli</taxon>
        <taxon>Bacillales</taxon>
        <taxon>Bacillaceae</taxon>
        <taxon>Salisediminibacterium</taxon>
    </lineage>
</organism>
<dbReference type="InterPro" id="IPR016032">
    <property type="entry name" value="Sig_transdc_resp-reg_C-effctor"/>
</dbReference>
<evidence type="ECO:0000259" key="3">
    <source>
        <dbReference type="PROSITE" id="PS50043"/>
    </source>
</evidence>
<dbReference type="PROSITE" id="PS50043">
    <property type="entry name" value="HTH_LUXR_2"/>
    <property type="match status" value="1"/>
</dbReference>
<dbReference type="KEGG" id="bse:Bsel_2505"/>
<sequence>MRIHLGVRHPLVRYGITQVLKDVYDVTYMVSSETEGEWHQAMSKFAFDLVLLHEDLYETSIPQAFFPLDRPEAAPYLKLIMYRKEQGQQQLLFDDHLVDGIFHEEADIDQLMLYFDRVRKGERLKLSSVFDDALDVNNGKGTPLTAREEEVFQLKVKGFSVNDTAKKLTVSPKTVENHRRNIKKKLSIKKGQDWYDWAKRIGYIR</sequence>
<dbReference type="GO" id="GO:0006355">
    <property type="term" value="P:regulation of DNA-templated transcription"/>
    <property type="evidence" value="ECO:0007669"/>
    <property type="project" value="InterPro"/>
</dbReference>
<dbReference type="PRINTS" id="PR00038">
    <property type="entry name" value="HTHLUXR"/>
</dbReference>
<dbReference type="PANTHER" id="PTHR45566:SF1">
    <property type="entry name" value="HTH-TYPE TRANSCRIPTIONAL REGULATOR YHJB-RELATED"/>
    <property type="match status" value="1"/>
</dbReference>
<dbReference type="Gene3D" id="3.40.50.2300">
    <property type="match status" value="1"/>
</dbReference>
<dbReference type="Proteomes" id="UP000000271">
    <property type="component" value="Chromosome"/>
</dbReference>
<dbReference type="SUPFAM" id="SSF46894">
    <property type="entry name" value="C-terminal effector domain of the bipartite response regulators"/>
    <property type="match status" value="1"/>
</dbReference>
<accession>D6XX30</accession>
<dbReference type="AlphaFoldDB" id="D6XX30"/>
<dbReference type="STRING" id="439292.Bsel_2505"/>
<keyword evidence="2" id="KW-0804">Transcription</keyword>
<name>D6XX30_BACIE</name>
<dbReference type="RefSeq" id="WP_013173428.1">
    <property type="nucleotide sequence ID" value="NC_014219.1"/>
</dbReference>
<dbReference type="OrthoDB" id="9780153at2"/>
<dbReference type="PANTHER" id="PTHR45566">
    <property type="entry name" value="HTH-TYPE TRANSCRIPTIONAL REGULATOR YHJB-RELATED"/>
    <property type="match status" value="1"/>
</dbReference>
<keyword evidence="1" id="KW-0805">Transcription regulation</keyword>
<dbReference type="Pfam" id="PF00196">
    <property type="entry name" value="GerE"/>
    <property type="match status" value="1"/>
</dbReference>
<dbReference type="SMART" id="SM00421">
    <property type="entry name" value="HTH_LUXR"/>
    <property type="match status" value="1"/>
</dbReference>
<feature type="domain" description="HTH luxR-type" evidence="3">
    <location>
        <begin position="137"/>
        <end position="202"/>
    </location>
</feature>
<dbReference type="HOGENOM" id="CLU_1335301_0_0_9"/>
<reference evidence="4" key="1">
    <citation type="submission" date="2009-10" db="EMBL/GenBank/DDBJ databases">
        <title>Complete sequence of Bacillus selenitireducens MLS10.</title>
        <authorList>
            <consortium name="US DOE Joint Genome Institute"/>
            <person name="Lucas S."/>
            <person name="Copeland A."/>
            <person name="Lapidus A."/>
            <person name="Glavina del Rio T."/>
            <person name="Dalin E."/>
            <person name="Tice H."/>
            <person name="Bruce D."/>
            <person name="Goodwin L."/>
            <person name="Pitluck S."/>
            <person name="Sims D."/>
            <person name="Brettin T."/>
            <person name="Detter J.C."/>
            <person name="Han C."/>
            <person name="Larimer F."/>
            <person name="Land M."/>
            <person name="Hauser L."/>
            <person name="Kyrpides N."/>
            <person name="Ovchinnikova G."/>
            <person name="Stolz J."/>
        </authorList>
    </citation>
    <scope>NUCLEOTIDE SEQUENCE [LARGE SCALE GENOMIC DNA]</scope>
    <source>
        <strain evidence="4">MLS10</strain>
    </source>
</reference>
<dbReference type="CDD" id="cd06170">
    <property type="entry name" value="LuxR_C_like"/>
    <property type="match status" value="1"/>
</dbReference>
<dbReference type="eggNOG" id="COG2197">
    <property type="taxonomic scope" value="Bacteria"/>
</dbReference>
<dbReference type="EMBL" id="CP001791">
    <property type="protein sequence ID" value="ADI00007.1"/>
    <property type="molecule type" value="Genomic_DNA"/>
</dbReference>
<gene>
    <name evidence="4" type="ordered locus">Bsel_2505</name>
</gene>
<evidence type="ECO:0000256" key="2">
    <source>
        <dbReference type="ARBA" id="ARBA00023163"/>
    </source>
</evidence>
<evidence type="ECO:0000256" key="1">
    <source>
        <dbReference type="ARBA" id="ARBA00023015"/>
    </source>
</evidence>
<evidence type="ECO:0000313" key="4">
    <source>
        <dbReference type="EMBL" id="ADI00007.1"/>
    </source>
</evidence>
<keyword evidence="5" id="KW-1185">Reference proteome</keyword>
<dbReference type="InterPro" id="IPR051015">
    <property type="entry name" value="EvgA-like"/>
</dbReference>
<proteinExistence type="predicted"/>